<evidence type="ECO:0000313" key="2">
    <source>
        <dbReference type="EMBL" id="MDR6841423.1"/>
    </source>
</evidence>
<sequence length="218" mass="22878">MSSLRPLSMALLSALAFAPSAFAQDAGTTSTDTTSTDTASGKRIAIVGGGAILQPDSDPLPGARIDIDGGTAPTLSASWYINDNIAVELWGAADKFNHRVRGDGGKIGTIEQQPIALSGQYHFRSADSVMRPFVGLGYYESNFSNEDISGGGPHVGLDTAKGAIATAGMDFNINSRWFARTDVRYMKGDAKVNVAGEPNGDEMTMDPWTVGLGLGARF</sequence>
<proteinExistence type="predicted"/>
<dbReference type="RefSeq" id="WP_310092178.1">
    <property type="nucleotide sequence ID" value="NZ_JAVDTT010000002.1"/>
</dbReference>
<gene>
    <name evidence="2" type="ORF">J2W94_001708</name>
</gene>
<dbReference type="PANTHER" id="PTHR36920">
    <property type="match status" value="1"/>
</dbReference>
<dbReference type="EMBL" id="JAVDTT010000002">
    <property type="protein sequence ID" value="MDR6841423.1"/>
    <property type="molecule type" value="Genomic_DNA"/>
</dbReference>
<protein>
    <submittedName>
        <fullName evidence="2">Outer membrane protein</fullName>
    </submittedName>
</protein>
<dbReference type="PANTHER" id="PTHR36920:SF1">
    <property type="entry name" value="OUTER MEMBRANE PROTEIN W"/>
    <property type="match status" value="1"/>
</dbReference>
<dbReference type="SUPFAM" id="SSF56925">
    <property type="entry name" value="OMPA-like"/>
    <property type="match status" value="1"/>
</dbReference>
<dbReference type="InterPro" id="IPR011250">
    <property type="entry name" value="OMP/PagP_B-barrel"/>
</dbReference>
<reference evidence="2 3" key="1">
    <citation type="submission" date="2023-07" db="EMBL/GenBank/DDBJ databases">
        <title>Sorghum-associated microbial communities from plants grown in Nebraska, USA.</title>
        <authorList>
            <person name="Schachtman D."/>
        </authorList>
    </citation>
    <scope>NUCLEOTIDE SEQUENCE [LARGE SCALE GENOMIC DNA]</scope>
    <source>
        <strain evidence="2 3">BE107</strain>
    </source>
</reference>
<feature type="chain" id="PRO_5047414899" evidence="1">
    <location>
        <begin position="24"/>
        <end position="218"/>
    </location>
</feature>
<keyword evidence="3" id="KW-1185">Reference proteome</keyword>
<accession>A0ABU1RRL4</accession>
<dbReference type="InterPro" id="IPR005618">
    <property type="entry name" value="OMPW"/>
</dbReference>
<name>A0ABU1RRL4_9GAMM</name>
<dbReference type="Proteomes" id="UP001254759">
    <property type="component" value="Unassembled WGS sequence"/>
</dbReference>
<evidence type="ECO:0000313" key="3">
    <source>
        <dbReference type="Proteomes" id="UP001254759"/>
    </source>
</evidence>
<feature type="signal peptide" evidence="1">
    <location>
        <begin position="1"/>
        <end position="23"/>
    </location>
</feature>
<keyword evidence="1" id="KW-0732">Signal</keyword>
<dbReference type="Pfam" id="PF03922">
    <property type="entry name" value="OmpW"/>
    <property type="match status" value="1"/>
</dbReference>
<comment type="caution">
    <text evidence="2">The sequence shown here is derived from an EMBL/GenBank/DDBJ whole genome shotgun (WGS) entry which is preliminary data.</text>
</comment>
<organism evidence="2 3">
    <name type="scientific">Pseudoxanthomonas sacheonensis</name>
    <dbReference type="NCBI Taxonomy" id="443615"/>
    <lineage>
        <taxon>Bacteria</taxon>
        <taxon>Pseudomonadati</taxon>
        <taxon>Pseudomonadota</taxon>
        <taxon>Gammaproteobacteria</taxon>
        <taxon>Lysobacterales</taxon>
        <taxon>Lysobacteraceae</taxon>
        <taxon>Pseudoxanthomonas</taxon>
    </lineage>
</organism>
<dbReference type="Gene3D" id="2.40.160.20">
    <property type="match status" value="1"/>
</dbReference>
<evidence type="ECO:0000256" key="1">
    <source>
        <dbReference type="SAM" id="SignalP"/>
    </source>
</evidence>